<evidence type="ECO:0000256" key="5">
    <source>
        <dbReference type="ARBA" id="ARBA00022801"/>
    </source>
</evidence>
<feature type="binding site" evidence="15">
    <location>
        <begin position="25"/>
        <end position="32"/>
    </location>
    <ligand>
        <name>ATP</name>
        <dbReference type="ChEBI" id="CHEBI:30616"/>
    </ligand>
</feature>
<evidence type="ECO:0000256" key="2">
    <source>
        <dbReference type="ARBA" id="ARBA00022722"/>
    </source>
</evidence>
<keyword evidence="7 19" id="KW-0269">Exonuclease</keyword>
<comment type="catalytic activity">
    <reaction evidence="14">
        <text>ATP + H2O = ADP + phosphate + H(+)</text>
        <dbReference type="Rhea" id="RHEA:13065"/>
        <dbReference type="ChEBI" id="CHEBI:15377"/>
        <dbReference type="ChEBI" id="CHEBI:15378"/>
        <dbReference type="ChEBI" id="CHEBI:30616"/>
        <dbReference type="ChEBI" id="CHEBI:43474"/>
        <dbReference type="ChEBI" id="CHEBI:456216"/>
        <dbReference type="EC" id="5.6.2.4"/>
    </reaction>
</comment>
<evidence type="ECO:0000256" key="3">
    <source>
        <dbReference type="ARBA" id="ARBA00022741"/>
    </source>
</evidence>
<evidence type="ECO:0000256" key="4">
    <source>
        <dbReference type="ARBA" id="ARBA00022763"/>
    </source>
</evidence>
<evidence type="ECO:0000256" key="14">
    <source>
        <dbReference type="ARBA" id="ARBA00048988"/>
    </source>
</evidence>
<evidence type="ECO:0000259" key="17">
    <source>
        <dbReference type="PROSITE" id="PS51198"/>
    </source>
</evidence>
<evidence type="ECO:0000256" key="8">
    <source>
        <dbReference type="ARBA" id="ARBA00022840"/>
    </source>
</evidence>
<keyword evidence="6 15" id="KW-0347">Helicase</keyword>
<dbReference type="InterPro" id="IPR011604">
    <property type="entry name" value="PDDEXK-like_dom_sf"/>
</dbReference>
<sequence>MSEPTPNENQQRLIESIDGIYRVDAGAGTGKTFAITRRYAHILDTTDATPEDILLVTFTRNAAREMRERIVQHTDYDLRELQGAPISTFHAYCFRLLCRYGHTVPETLGIDDQIPDSIDLIEEPVRERQLFQRFMSTFADDHPEHADMLRIFRDPATLHTLIGELAAKGVIPTRDGWFRSSDEPLHGDREAFFETVADANAPGEGASGPTNSDARGAVSGWDASEYAPDAPSKREVHDDPRVDRGVIERAYDEDRTALLAFVHDVYHEYIACSLRNDYLTQGLMLALAFVMLCDRPQVRDQVAHEYVMVDEFQDTNELQFKIAVLLASTNNICVVGDWKQSIYGFQHTSVENIIAFDDRLGRFTRELNADRTRIDYPVESITTIPLYENYRSAASILEFAEQSLSIPATYSEDVDDPLAGERSLAATNHVDNAQIDAYHASNEHELLLDRIQLVVDSDDYAVEVTDEPQPDPGATAAQQAAAERERLGAPTYGDIAVFTRTRAFAREFLAVADEYGVPVAYDGGVELFDTPEAKLALAWLRIAESNARRGWALVLERAGYASDRTETIVDAEAYPDAMGRFREELAAIDTLGGFLRRVFDRYGHTSATADALVDHLTSLHETSTLTRGEAIQYIEANLAAGTTVEIETSPGDDAVTLQTIHGAKGLEYPIVMLGNLNDRAFPQYGQPPACPITYDDELGLRQTRVYSEAGTHPHVYPHWPTKLLQSIQPPTYDEERRLLYVAMTRAKRHLLFTAGDDPSRFMDGLSIDATTVEPAPEHGTVDRAAATPFETTIPDSSTVPRRLSVHDIMDDSVYDERDGGRGTDFGTAVHDFAEAYALDEPVEPSNDDERAVATLIDDLDGELISEEPALLPLPGEPQLTLAGVIDLVHVTDDAVEIIDYKTDPDRLAHDEYRTQLSVYYHVLASVYPDRPIQATVFYTQTATPITVDPVSLDAIDRLSRGRHE</sequence>
<keyword evidence="8 15" id="KW-0067">ATP-binding</keyword>
<evidence type="ECO:0000256" key="6">
    <source>
        <dbReference type="ARBA" id="ARBA00022806"/>
    </source>
</evidence>
<keyword evidence="9" id="KW-0238">DNA-binding</keyword>
<proteinExistence type="inferred from homology"/>
<dbReference type="InterPro" id="IPR027417">
    <property type="entry name" value="P-loop_NTPase"/>
</dbReference>
<evidence type="ECO:0000256" key="1">
    <source>
        <dbReference type="ARBA" id="ARBA00009922"/>
    </source>
</evidence>
<dbReference type="GO" id="GO:0004527">
    <property type="term" value="F:exonuclease activity"/>
    <property type="evidence" value="ECO:0007669"/>
    <property type="project" value="UniProtKB-KW"/>
</dbReference>
<dbReference type="GO" id="GO:0000725">
    <property type="term" value="P:recombinational repair"/>
    <property type="evidence" value="ECO:0007669"/>
    <property type="project" value="TreeGrafter"/>
</dbReference>
<dbReference type="GO" id="GO:0005524">
    <property type="term" value="F:ATP binding"/>
    <property type="evidence" value="ECO:0007669"/>
    <property type="project" value="UniProtKB-UniRule"/>
</dbReference>
<evidence type="ECO:0000256" key="15">
    <source>
        <dbReference type="PROSITE-ProRule" id="PRU00560"/>
    </source>
</evidence>
<dbReference type="PANTHER" id="PTHR11070:SF2">
    <property type="entry name" value="ATP-DEPENDENT DNA HELICASE SRS2"/>
    <property type="match status" value="1"/>
</dbReference>
<feature type="domain" description="UvrD-like helicase ATP-binding" evidence="17">
    <location>
        <begin position="4"/>
        <end position="393"/>
    </location>
</feature>
<dbReference type="OrthoDB" id="203178at2157"/>
<dbReference type="AlphaFoldDB" id="A0A1M5PP62"/>
<accession>A0A1M5PP62</accession>
<dbReference type="InterPro" id="IPR011335">
    <property type="entry name" value="Restrct_endonuc-II-like"/>
</dbReference>
<name>A0A1M5PP62_9EURY</name>
<dbReference type="SUPFAM" id="SSF52980">
    <property type="entry name" value="Restriction endonuclease-like"/>
    <property type="match status" value="1"/>
</dbReference>
<evidence type="ECO:0000259" key="18">
    <source>
        <dbReference type="PROSITE" id="PS51217"/>
    </source>
</evidence>
<dbReference type="InterPro" id="IPR038726">
    <property type="entry name" value="PDDEXK_AddAB-type"/>
</dbReference>
<gene>
    <name evidence="19" type="ORF">SAMN05443636_1690</name>
</gene>
<comment type="catalytic activity">
    <reaction evidence="12">
        <text>Couples ATP hydrolysis with the unwinding of duplex DNA by translocating in the 3'-5' direction.</text>
        <dbReference type="EC" id="5.6.2.4"/>
    </reaction>
</comment>
<evidence type="ECO:0000256" key="12">
    <source>
        <dbReference type="ARBA" id="ARBA00034617"/>
    </source>
</evidence>
<evidence type="ECO:0000256" key="11">
    <source>
        <dbReference type="ARBA" id="ARBA00023235"/>
    </source>
</evidence>
<keyword evidence="2" id="KW-0540">Nuclease</keyword>
<dbReference type="PROSITE" id="PS51198">
    <property type="entry name" value="UVRD_HELICASE_ATP_BIND"/>
    <property type="match status" value="1"/>
</dbReference>
<keyword evidence="20" id="KW-1185">Reference proteome</keyword>
<dbReference type="InterPro" id="IPR013986">
    <property type="entry name" value="DExx_box_DNA_helicase_dom_sf"/>
</dbReference>
<dbReference type="Gene3D" id="1.10.10.160">
    <property type="match status" value="1"/>
</dbReference>
<evidence type="ECO:0000256" key="13">
    <source>
        <dbReference type="ARBA" id="ARBA00034808"/>
    </source>
</evidence>
<dbReference type="Proteomes" id="UP000184357">
    <property type="component" value="Unassembled WGS sequence"/>
</dbReference>
<dbReference type="InterPro" id="IPR014016">
    <property type="entry name" value="UvrD-like_ATP-bd"/>
</dbReference>
<dbReference type="EC" id="5.6.2.4" evidence="13"/>
<dbReference type="InterPro" id="IPR000212">
    <property type="entry name" value="DNA_helicase_UvrD/REP"/>
</dbReference>
<dbReference type="STRING" id="43928.SAMN05443636_1690"/>
<dbReference type="CDD" id="cd17932">
    <property type="entry name" value="DEXQc_UvrD"/>
    <property type="match status" value="1"/>
</dbReference>
<dbReference type="SUPFAM" id="SSF52540">
    <property type="entry name" value="P-loop containing nucleoside triphosphate hydrolases"/>
    <property type="match status" value="1"/>
</dbReference>
<dbReference type="Pfam" id="PF12705">
    <property type="entry name" value="PDDEXK_1"/>
    <property type="match status" value="1"/>
</dbReference>
<evidence type="ECO:0000313" key="19">
    <source>
        <dbReference type="EMBL" id="SHH03615.1"/>
    </source>
</evidence>
<evidence type="ECO:0000256" key="10">
    <source>
        <dbReference type="ARBA" id="ARBA00023204"/>
    </source>
</evidence>
<dbReference type="RefSeq" id="WP_073308402.1">
    <property type="nucleotide sequence ID" value="NZ_FQWV01000003.1"/>
</dbReference>
<organism evidence="19 20">
    <name type="scientific">Halobaculum gomorrense</name>
    <dbReference type="NCBI Taxonomy" id="43928"/>
    <lineage>
        <taxon>Archaea</taxon>
        <taxon>Methanobacteriati</taxon>
        <taxon>Methanobacteriota</taxon>
        <taxon>Stenosarchaea group</taxon>
        <taxon>Halobacteria</taxon>
        <taxon>Halobacteriales</taxon>
        <taxon>Haloferacaceae</taxon>
        <taxon>Halobaculum</taxon>
    </lineage>
</organism>
<dbReference type="GO" id="GO:0043138">
    <property type="term" value="F:3'-5' DNA helicase activity"/>
    <property type="evidence" value="ECO:0007669"/>
    <property type="project" value="UniProtKB-EC"/>
</dbReference>
<dbReference type="PROSITE" id="PS51217">
    <property type="entry name" value="UVRD_HELICASE_CTER"/>
    <property type="match status" value="1"/>
</dbReference>
<comment type="similarity">
    <text evidence="1">Belongs to the helicase family. UvrD subfamily.</text>
</comment>
<protein>
    <recommendedName>
        <fullName evidence="13">DNA 3'-5' helicase</fullName>
        <ecNumber evidence="13">5.6.2.4</ecNumber>
    </recommendedName>
</protein>
<keyword evidence="5 15" id="KW-0378">Hydrolase</keyword>
<feature type="region of interest" description="Disordered" evidence="16">
    <location>
        <begin position="199"/>
        <end position="238"/>
    </location>
</feature>
<reference evidence="19 20" key="1">
    <citation type="submission" date="2016-11" db="EMBL/GenBank/DDBJ databases">
        <authorList>
            <person name="Jaros S."/>
            <person name="Januszkiewicz K."/>
            <person name="Wedrychowicz H."/>
        </authorList>
    </citation>
    <scope>NUCLEOTIDE SEQUENCE [LARGE SCALE GENOMIC DNA]</scope>
    <source>
        <strain evidence="19 20">DSM 9297</strain>
    </source>
</reference>
<keyword evidence="10" id="KW-0234">DNA repair</keyword>
<evidence type="ECO:0000256" key="7">
    <source>
        <dbReference type="ARBA" id="ARBA00022839"/>
    </source>
</evidence>
<feature type="domain" description="UvrD-like helicase C-terminal" evidence="18">
    <location>
        <begin position="394"/>
        <end position="665"/>
    </location>
</feature>
<evidence type="ECO:0000256" key="9">
    <source>
        <dbReference type="ARBA" id="ARBA00023125"/>
    </source>
</evidence>
<dbReference type="Gene3D" id="3.90.320.10">
    <property type="match status" value="1"/>
</dbReference>
<keyword evidence="4" id="KW-0227">DNA damage</keyword>
<dbReference type="InterPro" id="IPR014017">
    <property type="entry name" value="DNA_helicase_UvrD-like_C"/>
</dbReference>
<dbReference type="GO" id="GO:0003677">
    <property type="term" value="F:DNA binding"/>
    <property type="evidence" value="ECO:0007669"/>
    <property type="project" value="UniProtKB-KW"/>
</dbReference>
<dbReference type="Pfam" id="PF00580">
    <property type="entry name" value="UvrD-helicase"/>
    <property type="match status" value="1"/>
</dbReference>
<keyword evidence="3 15" id="KW-0547">Nucleotide-binding</keyword>
<dbReference type="Gene3D" id="1.10.486.10">
    <property type="entry name" value="PCRA, domain 4"/>
    <property type="match status" value="1"/>
</dbReference>
<evidence type="ECO:0000313" key="20">
    <source>
        <dbReference type="Proteomes" id="UP000184357"/>
    </source>
</evidence>
<dbReference type="Pfam" id="PF13361">
    <property type="entry name" value="UvrD_C"/>
    <property type="match status" value="1"/>
</dbReference>
<dbReference type="EMBL" id="FQWV01000003">
    <property type="protein sequence ID" value="SHH03615.1"/>
    <property type="molecule type" value="Genomic_DNA"/>
</dbReference>
<dbReference type="PANTHER" id="PTHR11070">
    <property type="entry name" value="UVRD / RECB / PCRA DNA HELICASE FAMILY MEMBER"/>
    <property type="match status" value="1"/>
</dbReference>
<dbReference type="Gene3D" id="3.40.50.300">
    <property type="entry name" value="P-loop containing nucleotide triphosphate hydrolases"/>
    <property type="match status" value="4"/>
</dbReference>
<evidence type="ECO:0000256" key="16">
    <source>
        <dbReference type="SAM" id="MobiDB-lite"/>
    </source>
</evidence>
<keyword evidence="11" id="KW-0413">Isomerase</keyword>